<sequence length="124" mass="13930">MRETAETVREEVEGAVGDALRVVSYFVPDGGEVVYMRADIREEYSEDTDERVLEHARLESTAKPAYDHLFDGEMQATTRVFPETLVTVVPTGQGEGILFSLDKYASYDYVTVVDTVERLLDGDE</sequence>
<proteinExistence type="predicted"/>
<gene>
    <name evidence="1" type="ORF">ACFQJ9_12870</name>
</gene>
<comment type="caution">
    <text evidence="1">The sequence shown here is derived from an EMBL/GenBank/DDBJ whole genome shotgun (WGS) entry which is preliminary data.</text>
</comment>
<dbReference type="Pfam" id="PF24366">
    <property type="entry name" value="DUF7522"/>
    <property type="match status" value="1"/>
</dbReference>
<evidence type="ECO:0000313" key="2">
    <source>
        <dbReference type="Proteomes" id="UP001596447"/>
    </source>
</evidence>
<reference evidence="1 2" key="1">
    <citation type="journal article" date="2019" name="Int. J. Syst. Evol. Microbiol.">
        <title>The Global Catalogue of Microorganisms (GCM) 10K type strain sequencing project: providing services to taxonomists for standard genome sequencing and annotation.</title>
        <authorList>
            <consortium name="The Broad Institute Genomics Platform"/>
            <consortium name="The Broad Institute Genome Sequencing Center for Infectious Disease"/>
            <person name="Wu L."/>
            <person name="Ma J."/>
        </authorList>
    </citation>
    <scope>NUCLEOTIDE SEQUENCE [LARGE SCALE GENOMIC DNA]</scope>
    <source>
        <strain evidence="1 2">XZGYJ-43</strain>
    </source>
</reference>
<organism evidence="1 2">
    <name type="scientific">Halospeciosus flavus</name>
    <dbReference type="NCBI Taxonomy" id="3032283"/>
    <lineage>
        <taxon>Archaea</taxon>
        <taxon>Methanobacteriati</taxon>
        <taxon>Methanobacteriota</taxon>
        <taxon>Stenosarchaea group</taxon>
        <taxon>Halobacteria</taxon>
        <taxon>Halobacteriales</taxon>
        <taxon>Halobacteriaceae</taxon>
        <taxon>Halospeciosus</taxon>
    </lineage>
</organism>
<dbReference type="EMBL" id="JBHTAR010000011">
    <property type="protein sequence ID" value="MFC7200292.1"/>
    <property type="molecule type" value="Genomic_DNA"/>
</dbReference>
<protein>
    <submittedName>
        <fullName evidence="1">Uncharacterized protein</fullName>
    </submittedName>
</protein>
<accession>A0ABD5Z4Z2</accession>
<evidence type="ECO:0000313" key="1">
    <source>
        <dbReference type="EMBL" id="MFC7200292.1"/>
    </source>
</evidence>
<dbReference type="AlphaFoldDB" id="A0ABD5Z4Z2"/>
<dbReference type="Proteomes" id="UP001596447">
    <property type="component" value="Unassembled WGS sequence"/>
</dbReference>
<dbReference type="InterPro" id="IPR055944">
    <property type="entry name" value="DUF7522"/>
</dbReference>
<keyword evidence="2" id="KW-1185">Reference proteome</keyword>
<name>A0ABD5Z4Z2_9EURY</name>
<dbReference type="RefSeq" id="WP_279527077.1">
    <property type="nucleotide sequence ID" value="NZ_CP122312.1"/>
</dbReference>